<gene>
    <name evidence="2" type="ORF">SAMN05444374_10615</name>
</gene>
<dbReference type="Pfam" id="PF20079">
    <property type="entry name" value="DUF6474"/>
    <property type="match status" value="1"/>
</dbReference>
<protein>
    <submittedName>
        <fullName evidence="2">Uncharacterized protein</fullName>
    </submittedName>
</protein>
<dbReference type="Proteomes" id="UP000182054">
    <property type="component" value="Unassembled WGS sequence"/>
</dbReference>
<feature type="region of interest" description="Disordered" evidence="1">
    <location>
        <begin position="1"/>
        <end position="26"/>
    </location>
</feature>
<dbReference type="RefSeq" id="WP_068364106.1">
    <property type="nucleotide sequence ID" value="NZ_FOJN01000006.1"/>
</dbReference>
<feature type="compositionally biased region" description="Basic and acidic residues" evidence="1">
    <location>
        <begin position="17"/>
        <end position="26"/>
    </location>
</feature>
<feature type="compositionally biased region" description="Basic residues" evidence="1">
    <location>
        <begin position="1"/>
        <end position="16"/>
    </location>
</feature>
<organism evidence="2 3">
    <name type="scientific">Rhodococcoides kroppenstedtii</name>
    <dbReference type="NCBI Taxonomy" id="293050"/>
    <lineage>
        <taxon>Bacteria</taxon>
        <taxon>Bacillati</taxon>
        <taxon>Actinomycetota</taxon>
        <taxon>Actinomycetes</taxon>
        <taxon>Mycobacteriales</taxon>
        <taxon>Nocardiaceae</taxon>
        <taxon>Rhodococcoides</taxon>
    </lineage>
</organism>
<accession>A0A1I0TEJ7</accession>
<evidence type="ECO:0000313" key="2">
    <source>
        <dbReference type="EMBL" id="SFA50218.1"/>
    </source>
</evidence>
<name>A0A1I0TEJ7_9NOCA</name>
<dbReference type="EMBL" id="FOJN01000006">
    <property type="protein sequence ID" value="SFA50218.1"/>
    <property type="molecule type" value="Genomic_DNA"/>
</dbReference>
<evidence type="ECO:0000313" key="3">
    <source>
        <dbReference type="Proteomes" id="UP000182054"/>
    </source>
</evidence>
<dbReference type="OrthoDB" id="4374070at2"/>
<sequence length="216" mass="23724">MGLLTKKSRRATRKATRKAEAKALRHKAGLEAKYSARNERKHLKKLAKNDAKALASQQKTDEAYRKALAAREQRAREGKVNPAKVRKWVGIGRVLAPVLVPIAYRAATAVRSQLDQSRAARLGVDVKELGQYTGHGAKLSARIVGAEKSLKELETTHRDTETGRFVEASRARLSDLTTAVHAAEQMPPKRRSLAHGAISDEIDGIEADILARLGVR</sequence>
<dbReference type="AlphaFoldDB" id="A0A1I0TEJ7"/>
<dbReference type="InterPro" id="IPR045522">
    <property type="entry name" value="DUF6474"/>
</dbReference>
<reference evidence="2 3" key="1">
    <citation type="submission" date="2016-10" db="EMBL/GenBank/DDBJ databases">
        <authorList>
            <person name="de Groot N.N."/>
        </authorList>
    </citation>
    <scope>NUCLEOTIDE SEQUENCE [LARGE SCALE GENOMIC DNA]</scope>
    <source>
        <strain evidence="2 3">DSM 44908</strain>
    </source>
</reference>
<dbReference type="GeneID" id="85485736"/>
<evidence type="ECO:0000256" key="1">
    <source>
        <dbReference type="SAM" id="MobiDB-lite"/>
    </source>
</evidence>
<proteinExistence type="predicted"/>